<dbReference type="PANTHER" id="PTHR20883:SF51">
    <property type="entry name" value="PHYTANOYL-COA HYDROXYLASE"/>
    <property type="match status" value="1"/>
</dbReference>
<reference evidence="2 3" key="1">
    <citation type="submission" date="2023-03" db="EMBL/GenBank/DDBJ databases">
        <title>High-quality genome of Scylla paramamosain provides insights in environmental adaptation.</title>
        <authorList>
            <person name="Zhang L."/>
        </authorList>
    </citation>
    <scope>NUCLEOTIDE SEQUENCE [LARGE SCALE GENOMIC DNA]</scope>
    <source>
        <strain evidence="2">LZ_2023a</strain>
        <tissue evidence="2">Muscle</tissue>
    </source>
</reference>
<keyword evidence="3" id="KW-1185">Reference proteome</keyword>
<dbReference type="Gene3D" id="2.60.120.620">
    <property type="entry name" value="q2cbj1_9rhob like domain"/>
    <property type="match status" value="1"/>
</dbReference>
<comment type="caution">
    <text evidence="2">The sequence shown here is derived from an EMBL/GenBank/DDBJ whole genome shotgun (WGS) entry which is preliminary data.</text>
</comment>
<accession>A0AAW0UM37</accession>
<organism evidence="2 3">
    <name type="scientific">Scylla paramamosain</name>
    <name type="common">Mud crab</name>
    <dbReference type="NCBI Taxonomy" id="85552"/>
    <lineage>
        <taxon>Eukaryota</taxon>
        <taxon>Metazoa</taxon>
        <taxon>Ecdysozoa</taxon>
        <taxon>Arthropoda</taxon>
        <taxon>Crustacea</taxon>
        <taxon>Multicrustacea</taxon>
        <taxon>Malacostraca</taxon>
        <taxon>Eumalacostraca</taxon>
        <taxon>Eucarida</taxon>
        <taxon>Decapoda</taxon>
        <taxon>Pleocyemata</taxon>
        <taxon>Brachyura</taxon>
        <taxon>Eubrachyura</taxon>
        <taxon>Portunoidea</taxon>
        <taxon>Portunidae</taxon>
        <taxon>Portuninae</taxon>
        <taxon>Scylla</taxon>
    </lineage>
</organism>
<dbReference type="PANTHER" id="PTHR20883">
    <property type="entry name" value="PHYTANOYL-COA DIOXYGENASE DOMAIN CONTAINING 1"/>
    <property type="match status" value="1"/>
</dbReference>
<comment type="cofactor">
    <cofactor evidence="1">
        <name>Fe cation</name>
        <dbReference type="ChEBI" id="CHEBI:24875"/>
    </cofactor>
</comment>
<gene>
    <name evidence="2" type="ORF">O3P69_002752</name>
</gene>
<dbReference type="EMBL" id="JARAKH010000009">
    <property type="protein sequence ID" value="KAK8401194.1"/>
    <property type="molecule type" value="Genomic_DNA"/>
</dbReference>
<name>A0AAW0UM37_SCYPA</name>
<evidence type="ECO:0000256" key="1">
    <source>
        <dbReference type="ARBA" id="ARBA00001962"/>
    </source>
</evidence>
<dbReference type="Proteomes" id="UP001487740">
    <property type="component" value="Unassembled WGS sequence"/>
</dbReference>
<proteinExistence type="predicted"/>
<dbReference type="Pfam" id="PF05721">
    <property type="entry name" value="PhyH"/>
    <property type="match status" value="1"/>
</dbReference>
<dbReference type="SUPFAM" id="SSF51197">
    <property type="entry name" value="Clavaminate synthase-like"/>
    <property type="match status" value="1"/>
</dbReference>
<evidence type="ECO:0000313" key="2">
    <source>
        <dbReference type="EMBL" id="KAK8401194.1"/>
    </source>
</evidence>
<evidence type="ECO:0000313" key="3">
    <source>
        <dbReference type="Proteomes" id="UP001487740"/>
    </source>
</evidence>
<sequence length="328" mass="37466">MNYRIERVFVYRERDEKTNTFAHDTAPTTAASTATTALVISAAAIELQPPEPQAGNMAELSEFTYDPKTFSVTPAMKEAFKTNGYVIIRQVLNPRGDAQGESDAGMRQTRMVLWFKVGEDVAGCVASMNKIAGTIEQLMDGDEVYHFSTKILMKEANQSGSFLWHQDYGYFYNWGYMYPDCASIFLAVDDCTKANGCLEVLRGSHRMGRIHHEPAGKQLQADLERVEEAKKLHEHLYMEMKAGDILYFTGNLLHRSLPNTTNKRRWSYVIAYNQKHNRTYMGPEHPRYTPHAGFVPLKKVSDSALLECQKFSMDDQWFLKEDEDKARE</sequence>
<dbReference type="InterPro" id="IPR008775">
    <property type="entry name" value="Phytyl_CoA_dOase-like"/>
</dbReference>
<protein>
    <recommendedName>
        <fullName evidence="4">Phytanoyl-CoA dioxygenase family protein</fullName>
    </recommendedName>
</protein>
<evidence type="ECO:0008006" key="4">
    <source>
        <dbReference type="Google" id="ProtNLM"/>
    </source>
</evidence>
<dbReference type="AlphaFoldDB" id="A0AAW0UM37"/>